<proteinExistence type="predicted"/>
<name>A0A2V5I6E3_ASPV1</name>
<dbReference type="EMBL" id="KZ825192">
    <property type="protein sequence ID" value="PYI15176.1"/>
    <property type="molecule type" value="Genomic_DNA"/>
</dbReference>
<dbReference type="Proteomes" id="UP000249829">
    <property type="component" value="Unassembled WGS sequence"/>
</dbReference>
<keyword evidence="3" id="KW-1185">Reference proteome</keyword>
<dbReference type="AlphaFoldDB" id="A0A2V5I6E3"/>
<feature type="region of interest" description="Disordered" evidence="1">
    <location>
        <begin position="165"/>
        <end position="190"/>
    </location>
</feature>
<gene>
    <name evidence="2" type="ORF">BO99DRAFT_262471</name>
</gene>
<accession>A0A2V5I6E3</accession>
<protein>
    <submittedName>
        <fullName evidence="2">Uncharacterized protein</fullName>
    </submittedName>
</protein>
<organism evidence="2 3">
    <name type="scientific">Aspergillus violaceofuscus (strain CBS 115571)</name>
    <dbReference type="NCBI Taxonomy" id="1450538"/>
    <lineage>
        <taxon>Eukaryota</taxon>
        <taxon>Fungi</taxon>
        <taxon>Dikarya</taxon>
        <taxon>Ascomycota</taxon>
        <taxon>Pezizomycotina</taxon>
        <taxon>Eurotiomycetes</taxon>
        <taxon>Eurotiomycetidae</taxon>
        <taxon>Eurotiales</taxon>
        <taxon>Aspergillaceae</taxon>
        <taxon>Aspergillus</taxon>
    </lineage>
</organism>
<evidence type="ECO:0000256" key="1">
    <source>
        <dbReference type="SAM" id="MobiDB-lite"/>
    </source>
</evidence>
<reference evidence="2 3" key="1">
    <citation type="submission" date="2018-02" db="EMBL/GenBank/DDBJ databases">
        <title>The genomes of Aspergillus section Nigri reveals drivers in fungal speciation.</title>
        <authorList>
            <consortium name="DOE Joint Genome Institute"/>
            <person name="Vesth T.C."/>
            <person name="Nybo J."/>
            <person name="Theobald S."/>
            <person name="Brandl J."/>
            <person name="Frisvad J.C."/>
            <person name="Nielsen K.F."/>
            <person name="Lyhne E.K."/>
            <person name="Kogle M.E."/>
            <person name="Kuo A."/>
            <person name="Riley R."/>
            <person name="Clum A."/>
            <person name="Nolan M."/>
            <person name="Lipzen A."/>
            <person name="Salamov A."/>
            <person name="Henrissat B."/>
            <person name="Wiebenga A."/>
            <person name="De vries R.P."/>
            <person name="Grigoriev I.V."/>
            <person name="Mortensen U.H."/>
            <person name="Andersen M.R."/>
            <person name="Baker S.E."/>
        </authorList>
    </citation>
    <scope>NUCLEOTIDE SEQUENCE [LARGE SCALE GENOMIC DNA]</scope>
    <source>
        <strain evidence="2 3">CBS 115571</strain>
    </source>
</reference>
<evidence type="ECO:0000313" key="2">
    <source>
        <dbReference type="EMBL" id="PYI15176.1"/>
    </source>
</evidence>
<evidence type="ECO:0000313" key="3">
    <source>
        <dbReference type="Proteomes" id="UP000249829"/>
    </source>
</evidence>
<sequence length="190" mass="20837">MGAAPFGMDMTISFLGLALRLFTTYAFYSTRFQYHLILSSTPLFIIFRDLTYYGTTRQHLTDSLMLPIISLFHPTRSSLETSAGALLQFLPPAIALWLLRHQHIITHCALTWPVDRAADPAALNYRTCNCYQTDGHVSHLDLGGSLGKLVGSKIGSLVSQSVRPSVSISTSNPARVGDDTTPARSGSHVR</sequence>